<dbReference type="GO" id="GO:0016020">
    <property type="term" value="C:membrane"/>
    <property type="evidence" value="ECO:0007669"/>
    <property type="project" value="InterPro"/>
</dbReference>
<dbReference type="GO" id="GO:0008654">
    <property type="term" value="P:phospholipid biosynthetic process"/>
    <property type="evidence" value="ECO:0007669"/>
    <property type="project" value="InterPro"/>
</dbReference>
<evidence type="ECO:0000313" key="5">
    <source>
        <dbReference type="Proteomes" id="UP000001694"/>
    </source>
</evidence>
<dbReference type="OrthoDB" id="9904at2157"/>
<comment type="similarity">
    <text evidence="2">Belongs to the CDP-alcohol phosphatidyltransferase class-I family.</text>
</comment>
<dbReference type="Gene3D" id="1.20.120.1760">
    <property type="match status" value="1"/>
</dbReference>
<reference evidence="4" key="1">
    <citation type="submission" date="2008-03" db="EMBL/GenBank/DDBJ databases">
        <title>Complete sequence of Thermoproteus neutrophilus V24Sta.</title>
        <authorList>
            <consortium name="US DOE Joint Genome Institute"/>
            <person name="Copeland A."/>
            <person name="Lucas S."/>
            <person name="Lapidus A."/>
            <person name="Glavina del Rio T."/>
            <person name="Dalin E."/>
            <person name="Tice H."/>
            <person name="Bruce D."/>
            <person name="Goodwin L."/>
            <person name="Pitluck S."/>
            <person name="Sims D."/>
            <person name="Brettin T."/>
            <person name="Detter J.C."/>
            <person name="Han C."/>
            <person name="Kuske C.R."/>
            <person name="Schmutz J."/>
            <person name="Larimer F."/>
            <person name="Land M."/>
            <person name="Hauser L."/>
            <person name="Kyrpides N."/>
            <person name="Mikhailova N."/>
            <person name="Biddle J.F."/>
            <person name="Zhang Z."/>
            <person name="Fitz-Gibbon S.T."/>
            <person name="Lowe T.M."/>
            <person name="Saltikov C."/>
            <person name="House C.H."/>
            <person name="Richardson P."/>
        </authorList>
    </citation>
    <scope>NUCLEOTIDE SEQUENCE [LARGE SCALE GENOMIC DNA]</scope>
    <source>
        <strain evidence="4">V24Sta</strain>
    </source>
</reference>
<protein>
    <submittedName>
        <fullName evidence="4">CDP-alcohol phosphatidyltransferase</fullName>
    </submittedName>
</protein>
<dbReference type="AlphaFoldDB" id="B1Y960"/>
<dbReference type="HOGENOM" id="CLU_080384_1_0_2"/>
<keyword evidence="3" id="KW-0812">Transmembrane</keyword>
<dbReference type="KEGG" id="tne:Tneu_1363"/>
<dbReference type="EMBL" id="CP001014">
    <property type="protein sequence ID" value="ACB40289.1"/>
    <property type="molecule type" value="Genomic_DNA"/>
</dbReference>
<evidence type="ECO:0000256" key="3">
    <source>
        <dbReference type="SAM" id="Phobius"/>
    </source>
</evidence>
<proteinExistence type="inferred from homology"/>
<dbReference type="InterPro" id="IPR000462">
    <property type="entry name" value="CDP-OH_P_trans"/>
</dbReference>
<keyword evidence="3" id="KW-0472">Membrane</keyword>
<dbReference type="STRING" id="444157.Tneu_1363"/>
<dbReference type="RefSeq" id="WP_012350708.1">
    <property type="nucleotide sequence ID" value="NC_010525.1"/>
</dbReference>
<organism evidence="4 5">
    <name type="scientific">Pyrobaculum neutrophilum (strain DSM 2338 / JCM 9278 / NBRC 100436 / V24Sta)</name>
    <name type="common">Thermoproteus neutrophilus</name>
    <dbReference type="NCBI Taxonomy" id="444157"/>
    <lineage>
        <taxon>Archaea</taxon>
        <taxon>Thermoproteota</taxon>
        <taxon>Thermoprotei</taxon>
        <taxon>Thermoproteales</taxon>
        <taxon>Thermoproteaceae</taxon>
        <taxon>Pyrobaculum</taxon>
    </lineage>
</organism>
<dbReference type="PROSITE" id="PS00379">
    <property type="entry name" value="CDP_ALCOHOL_P_TRANSF"/>
    <property type="match status" value="1"/>
</dbReference>
<dbReference type="GO" id="GO:0016780">
    <property type="term" value="F:phosphotransferase activity, for other substituted phosphate groups"/>
    <property type="evidence" value="ECO:0007669"/>
    <property type="project" value="InterPro"/>
</dbReference>
<evidence type="ECO:0000256" key="2">
    <source>
        <dbReference type="RuleBase" id="RU003750"/>
    </source>
</evidence>
<evidence type="ECO:0000256" key="1">
    <source>
        <dbReference type="ARBA" id="ARBA00022679"/>
    </source>
</evidence>
<name>B1Y960_PYRNV</name>
<accession>B1Y960</accession>
<evidence type="ECO:0000313" key="4">
    <source>
        <dbReference type="EMBL" id="ACB40289.1"/>
    </source>
</evidence>
<dbReference type="eggNOG" id="arCOG00670">
    <property type="taxonomic scope" value="Archaea"/>
</dbReference>
<sequence length="186" mass="20417">MVSEKLRRYVNMDRVGRYIPLSPNVLTALSALVAWAGVPLVLFFGHPPWLYILLSGLLDGLDGAVARSKGVATRRGAFLDSFMDRYSDAAYLLYFLRQADPLALYLGLLGTFAISYARCRGESLGLEVRGVGFMERGERVAYLFLTAVAGEVAPQLQSPMLYLYIALVNIAAVYRMARIAAGLRGS</sequence>
<feature type="transmembrane region" description="Helical" evidence="3">
    <location>
        <begin position="21"/>
        <end position="44"/>
    </location>
</feature>
<feature type="transmembrane region" description="Helical" evidence="3">
    <location>
        <begin position="162"/>
        <end position="181"/>
    </location>
</feature>
<keyword evidence="1 2" id="KW-0808">Transferase</keyword>
<dbReference type="Proteomes" id="UP000001694">
    <property type="component" value="Chromosome"/>
</dbReference>
<keyword evidence="5" id="KW-1185">Reference proteome</keyword>
<gene>
    <name evidence="4" type="ordered locus">Tneu_1363</name>
</gene>
<dbReference type="Pfam" id="PF01066">
    <property type="entry name" value="CDP-OH_P_transf"/>
    <property type="match status" value="1"/>
</dbReference>
<keyword evidence="3" id="KW-1133">Transmembrane helix</keyword>
<dbReference type="GeneID" id="6164665"/>
<dbReference type="InterPro" id="IPR048254">
    <property type="entry name" value="CDP_ALCOHOL_P_TRANSF_CS"/>
</dbReference>
<dbReference type="InterPro" id="IPR043130">
    <property type="entry name" value="CDP-OH_PTrfase_TM_dom"/>
</dbReference>